<evidence type="ECO:0000256" key="1">
    <source>
        <dbReference type="ARBA" id="ARBA00004141"/>
    </source>
</evidence>
<comment type="caution">
    <text evidence="8">The sequence shown here is derived from an EMBL/GenBank/DDBJ whole genome shotgun (WGS) entry which is preliminary data.</text>
</comment>
<keyword evidence="4 6" id="KW-1133">Transmembrane helix</keyword>
<dbReference type="RefSeq" id="WP_048513044.1">
    <property type="nucleotide sequence ID" value="NZ_FUXD01000010.1"/>
</dbReference>
<evidence type="ECO:0000313" key="8">
    <source>
        <dbReference type="EMBL" id="KMO87591.1"/>
    </source>
</evidence>
<comment type="subcellular location">
    <subcellularLocation>
        <location evidence="1">Membrane</location>
        <topology evidence="1">Multi-pass membrane protein</topology>
    </subcellularLocation>
</comment>
<comment type="similarity">
    <text evidence="2">Belongs to the GtrA family.</text>
</comment>
<feature type="transmembrane region" description="Helical" evidence="6">
    <location>
        <begin position="93"/>
        <end position="114"/>
    </location>
</feature>
<evidence type="ECO:0000256" key="4">
    <source>
        <dbReference type="ARBA" id="ARBA00022989"/>
    </source>
</evidence>
<keyword evidence="3 6" id="KW-0812">Transmembrane</keyword>
<evidence type="ECO:0000313" key="9">
    <source>
        <dbReference type="Proteomes" id="UP000036503"/>
    </source>
</evidence>
<sequence length="149" mass="16870">MKPKIIFGFEYTNNESIKLLMYLCVGGSAALLEWGLFYVFFQGLGQLPVFAVQTQLVLMATTLAFAASTLYHYILCNCFVFDSGSRYRRGAEISLIFLVSSIGLGWNLLLMWIFTSPVLMGFSPMISKVMASAIVTVWNYVSRKKWIFK</sequence>
<organism evidence="8 9">
    <name type="scientific">Megasphaera cerevisiae DSM 20462</name>
    <dbReference type="NCBI Taxonomy" id="1122219"/>
    <lineage>
        <taxon>Bacteria</taxon>
        <taxon>Bacillati</taxon>
        <taxon>Bacillota</taxon>
        <taxon>Negativicutes</taxon>
        <taxon>Veillonellales</taxon>
        <taxon>Veillonellaceae</taxon>
        <taxon>Megasphaera</taxon>
    </lineage>
</organism>
<accession>A0A0J6ZRL7</accession>
<dbReference type="OrthoDB" id="9807815at2"/>
<evidence type="ECO:0000256" key="6">
    <source>
        <dbReference type="SAM" id="Phobius"/>
    </source>
</evidence>
<dbReference type="InterPro" id="IPR007267">
    <property type="entry name" value="GtrA_DPMS_TM"/>
</dbReference>
<dbReference type="GO" id="GO:0000271">
    <property type="term" value="P:polysaccharide biosynthetic process"/>
    <property type="evidence" value="ECO:0007669"/>
    <property type="project" value="InterPro"/>
</dbReference>
<dbReference type="PATRIC" id="fig|1122219.3.peg.1081"/>
<dbReference type="Proteomes" id="UP000036503">
    <property type="component" value="Unassembled WGS sequence"/>
</dbReference>
<gene>
    <name evidence="8" type="ORF">AB840_01405</name>
</gene>
<evidence type="ECO:0000256" key="3">
    <source>
        <dbReference type="ARBA" id="ARBA00022692"/>
    </source>
</evidence>
<name>A0A0J6ZRL7_9FIRM</name>
<protein>
    <submittedName>
        <fullName evidence="8">Polysaccharide synthesis protein GtrA</fullName>
    </submittedName>
</protein>
<dbReference type="GO" id="GO:0005886">
    <property type="term" value="C:plasma membrane"/>
    <property type="evidence" value="ECO:0007669"/>
    <property type="project" value="TreeGrafter"/>
</dbReference>
<dbReference type="AlphaFoldDB" id="A0A0J6ZRL7"/>
<keyword evidence="9" id="KW-1185">Reference proteome</keyword>
<dbReference type="PANTHER" id="PTHR38459:SF1">
    <property type="entry name" value="PROPHAGE BACTOPRENOL-LINKED GLUCOSE TRANSLOCASE HOMOLOG"/>
    <property type="match status" value="1"/>
</dbReference>
<feature type="transmembrane region" description="Helical" evidence="6">
    <location>
        <begin position="56"/>
        <end position="81"/>
    </location>
</feature>
<proteinExistence type="inferred from homology"/>
<dbReference type="STRING" id="39029.BSR42_01285"/>
<dbReference type="InParanoid" id="A0A0J6ZRL7"/>
<feature type="transmembrane region" description="Helical" evidence="6">
    <location>
        <begin position="20"/>
        <end position="41"/>
    </location>
</feature>
<feature type="domain" description="GtrA/DPMS transmembrane" evidence="7">
    <location>
        <begin position="22"/>
        <end position="148"/>
    </location>
</feature>
<dbReference type="InterPro" id="IPR051401">
    <property type="entry name" value="GtrA_CellWall_Glycosyl"/>
</dbReference>
<reference evidence="8 9" key="1">
    <citation type="submission" date="2015-06" db="EMBL/GenBank/DDBJ databases">
        <title>Draft genome sequence of beer spoilage bacterium Megasphaera cerevisiae type strain 20462.</title>
        <authorList>
            <person name="Kutumbaka K."/>
            <person name="Pasmowitz J."/>
            <person name="Mategko J."/>
            <person name="Reyes D."/>
            <person name="Friedrich A."/>
            <person name="Han S."/>
            <person name="Martens-Habbena W."/>
            <person name="Neal-McKinney J."/>
            <person name="Janagama H.K."/>
            <person name="Nadala C."/>
            <person name="Samadpour M."/>
        </authorList>
    </citation>
    <scope>NUCLEOTIDE SEQUENCE [LARGE SCALE GENOMIC DNA]</scope>
    <source>
        <strain evidence="8 9">DSM 20462</strain>
    </source>
</reference>
<keyword evidence="5 6" id="KW-0472">Membrane</keyword>
<feature type="transmembrane region" description="Helical" evidence="6">
    <location>
        <begin position="120"/>
        <end position="141"/>
    </location>
</feature>
<dbReference type="Pfam" id="PF04138">
    <property type="entry name" value="GtrA_DPMS_TM"/>
    <property type="match status" value="1"/>
</dbReference>
<dbReference type="PANTHER" id="PTHR38459">
    <property type="entry name" value="PROPHAGE BACTOPRENOL-LINKED GLUCOSE TRANSLOCASE HOMOLOG"/>
    <property type="match status" value="1"/>
</dbReference>
<evidence type="ECO:0000259" key="7">
    <source>
        <dbReference type="Pfam" id="PF04138"/>
    </source>
</evidence>
<dbReference type="EMBL" id="LEKT01000003">
    <property type="protein sequence ID" value="KMO87591.1"/>
    <property type="molecule type" value="Genomic_DNA"/>
</dbReference>
<evidence type="ECO:0000256" key="2">
    <source>
        <dbReference type="ARBA" id="ARBA00009399"/>
    </source>
</evidence>
<evidence type="ECO:0000256" key="5">
    <source>
        <dbReference type="ARBA" id="ARBA00023136"/>
    </source>
</evidence>